<dbReference type="GO" id="GO:0005634">
    <property type="term" value="C:nucleus"/>
    <property type="evidence" value="ECO:0007669"/>
    <property type="project" value="UniProtKB-SubCell"/>
</dbReference>
<gene>
    <name evidence="21" type="ORF">EOD39_20703</name>
</gene>
<dbReference type="PRINTS" id="PR00398">
    <property type="entry name" value="STRDHORMONER"/>
</dbReference>
<reference evidence="21 22" key="1">
    <citation type="submission" date="2019-01" db="EMBL/GenBank/DDBJ databases">
        <title>Draft Genome and Complete Hox-Cluster Characterization of the Sterlet Sturgeon (Acipenser ruthenus).</title>
        <authorList>
            <person name="Wei Q."/>
        </authorList>
    </citation>
    <scope>NUCLEOTIDE SEQUENCE [LARGE SCALE GENOMIC DNA]</scope>
    <source>
        <strain evidence="21">WHYD16114868_AA</strain>
        <tissue evidence="21">Blood</tissue>
    </source>
</reference>
<evidence type="ECO:0000259" key="20">
    <source>
        <dbReference type="PROSITE" id="PS51843"/>
    </source>
</evidence>
<dbReference type="Gene3D" id="1.10.565.10">
    <property type="entry name" value="Retinoid X Receptor"/>
    <property type="match status" value="2"/>
</dbReference>
<evidence type="ECO:0000256" key="5">
    <source>
        <dbReference type="ARBA" id="ARBA00022490"/>
    </source>
</evidence>
<dbReference type="EMBL" id="SCEB01007466">
    <property type="protein sequence ID" value="RXM91892.1"/>
    <property type="molecule type" value="Genomic_DNA"/>
</dbReference>
<dbReference type="Pfam" id="PF00105">
    <property type="entry name" value="zf-C4"/>
    <property type="match status" value="1"/>
</dbReference>
<dbReference type="PANTHER" id="PTHR48092">
    <property type="entry name" value="KNIRPS-RELATED PROTEIN-RELATED"/>
    <property type="match status" value="1"/>
</dbReference>
<keyword evidence="5" id="KW-0963">Cytoplasm</keyword>
<keyword evidence="7" id="KW-0479">Metal-binding</keyword>
<sequence length="878" mass="98302">MDIQIGLAGLRDSPNNHFCGTFENVFHGVRTPFQNCQIFDSKYGWEMRQTSNHLGPYFESSLISGSPVGEFQRATFARQLIAPDRSRNFTKRTMSSGSEFSAAGAVEEGVCASFFSPLPHCSLDQQAPVSFPPQNDREYNDSDACLRMRSRGTDSSSTTISETARELCKAVSVSLGLNIESNEMNDLRLDHGSSLSSDRSQGDCMFQVPLPGCSAPGTSALLTGCKRSSAHDGRSVQNDKDGGMFNGPLANQSTNGVTPLQHHSIGHCEGGEMVAEVKQKDAPANFKITGCEDSEDRVNMDGGHSAPCQAVQSAPSNMANCVQNQNWPGNMPHKNAPLLGQLETMTEGTGGEYPTHFSLTPSVRIKTEKQNNEWGAQCRYKDNDRVAYGSSAPATLSQDTGRCGLFVCSPLENWRNNDLCAQDAVATEPRYPGGMVERMPYNKLPCLKTDRDDWTPVHYGDPRWEGGRDTLFPMEYFFPPQRTCLICSDEASGCHYGALTCGSCKVFFKRAAEGKQKYLCASRNDCTIDKLRRKNCPSCRLQKCFEVGMTLGARKLKKMKGAEDIGNQPQNNAMQNAAMQQIDIARMEVFQNQPVFLNVLEAIEPDTVFAGHDNGLPDSSANLLTSLNELGERQMVLMVKWAKGLPGFQNLHVEDQMKIIQYSWMGTMVFAMAWRSFKNVNSTMLYFAPDLVFNELRMHRSKMFEHCIAMQHIAQEFLCLQITQEEFLCMKALLFFSIIPVEGLKTQKYFDELRLKYIQELYHNCGMNTPLYGTQRYHQLTKLLDSLQPIVRKLHQFTLDMYVQTQGHASSIQYPEMMTEIISVQIVRKLHQFTLDMYVQTQGHASSIQYPEMMTEIISVQVPKILAGMAKPILFHKQ</sequence>
<dbReference type="FunFam" id="3.30.50.10:FF:000024">
    <property type="entry name" value="Androgen receptor"/>
    <property type="match status" value="1"/>
</dbReference>
<comment type="caution">
    <text evidence="21">The sequence shown here is derived from an EMBL/GenBank/DDBJ whole genome shotgun (WGS) entry which is preliminary data.</text>
</comment>
<keyword evidence="6" id="KW-0754">Steroid-binding</keyword>
<evidence type="ECO:0000256" key="8">
    <source>
        <dbReference type="ARBA" id="ARBA00022771"/>
    </source>
</evidence>
<proteinExistence type="inferred from homology"/>
<keyword evidence="13" id="KW-0804">Transcription</keyword>
<comment type="subcellular location">
    <subcellularLocation>
        <location evidence="2">Cytoplasm</location>
    </subcellularLocation>
    <subcellularLocation>
        <location evidence="1">Nucleus</location>
    </subcellularLocation>
</comment>
<keyword evidence="11" id="KW-0446">Lipid-binding</keyword>
<dbReference type="GO" id="GO:0042562">
    <property type="term" value="F:hormone binding"/>
    <property type="evidence" value="ECO:0007669"/>
    <property type="project" value="UniProtKB-ARBA"/>
</dbReference>
<evidence type="ECO:0000256" key="12">
    <source>
        <dbReference type="ARBA" id="ARBA00023125"/>
    </source>
</evidence>
<protein>
    <recommendedName>
        <fullName evidence="4">Androgen receptor</fullName>
    </recommendedName>
    <alternativeName>
        <fullName evidence="17">Dihydrotestosterone receptor</fullName>
    </alternativeName>
    <alternativeName>
        <fullName evidence="16">Nuclear receptor subfamily 3 group C member 4</fullName>
    </alternativeName>
</protein>
<evidence type="ECO:0000256" key="14">
    <source>
        <dbReference type="ARBA" id="ARBA00023170"/>
    </source>
</evidence>
<dbReference type="SMART" id="SM00399">
    <property type="entry name" value="ZnF_C4"/>
    <property type="match status" value="1"/>
</dbReference>
<organism evidence="21 22">
    <name type="scientific">Acipenser ruthenus</name>
    <name type="common">Sterlet sturgeon</name>
    <dbReference type="NCBI Taxonomy" id="7906"/>
    <lineage>
        <taxon>Eukaryota</taxon>
        <taxon>Metazoa</taxon>
        <taxon>Chordata</taxon>
        <taxon>Craniata</taxon>
        <taxon>Vertebrata</taxon>
        <taxon>Euteleostomi</taxon>
        <taxon>Actinopterygii</taxon>
        <taxon>Chondrostei</taxon>
        <taxon>Acipenseriformes</taxon>
        <taxon>Acipenseridae</taxon>
        <taxon>Acipenser</taxon>
    </lineage>
</organism>
<evidence type="ECO:0000256" key="17">
    <source>
        <dbReference type="ARBA" id="ARBA00031402"/>
    </source>
</evidence>
<dbReference type="Pfam" id="PF02166">
    <property type="entry name" value="Androgen_recep"/>
    <property type="match status" value="1"/>
</dbReference>
<comment type="similarity">
    <text evidence="3">Belongs to the nuclear hormone receptor family. NR3 subfamily.</text>
</comment>
<keyword evidence="9" id="KW-0862">Zinc</keyword>
<dbReference type="Gene3D" id="3.30.50.10">
    <property type="entry name" value="Erythroid Transcription Factor GATA-1, subunit A"/>
    <property type="match status" value="1"/>
</dbReference>
<dbReference type="AlphaFoldDB" id="A0A444UUP6"/>
<dbReference type="Pfam" id="PF00104">
    <property type="entry name" value="Hormone_recep"/>
    <property type="match status" value="1"/>
</dbReference>
<feature type="compositionally biased region" description="Basic and acidic residues" evidence="18">
    <location>
        <begin position="135"/>
        <end position="146"/>
    </location>
</feature>
<feature type="region of interest" description="Disordered" evidence="18">
    <location>
        <begin position="126"/>
        <end position="161"/>
    </location>
</feature>
<dbReference type="GO" id="GO:0030521">
    <property type="term" value="P:androgen receptor signaling pathway"/>
    <property type="evidence" value="ECO:0007669"/>
    <property type="project" value="InterPro"/>
</dbReference>
<dbReference type="PROSITE" id="PS51030">
    <property type="entry name" value="NUCLEAR_REC_DBD_2"/>
    <property type="match status" value="1"/>
</dbReference>
<evidence type="ECO:0000256" key="11">
    <source>
        <dbReference type="ARBA" id="ARBA00023121"/>
    </source>
</evidence>
<dbReference type="SMART" id="SM00430">
    <property type="entry name" value="HOLI"/>
    <property type="match status" value="1"/>
</dbReference>
<evidence type="ECO:0000256" key="7">
    <source>
        <dbReference type="ARBA" id="ARBA00022723"/>
    </source>
</evidence>
<dbReference type="PROSITE" id="PS51843">
    <property type="entry name" value="NR_LBD"/>
    <property type="match status" value="1"/>
</dbReference>
<evidence type="ECO:0000313" key="22">
    <source>
        <dbReference type="Proteomes" id="UP000289886"/>
    </source>
</evidence>
<evidence type="ECO:0000256" key="13">
    <source>
        <dbReference type="ARBA" id="ARBA00023163"/>
    </source>
</evidence>
<dbReference type="InterPro" id="IPR000536">
    <property type="entry name" value="Nucl_hrmn_rcpt_lig-bd"/>
</dbReference>
<evidence type="ECO:0000256" key="16">
    <source>
        <dbReference type="ARBA" id="ARBA00031165"/>
    </source>
</evidence>
<evidence type="ECO:0000259" key="19">
    <source>
        <dbReference type="PROSITE" id="PS51030"/>
    </source>
</evidence>
<dbReference type="InterPro" id="IPR013088">
    <property type="entry name" value="Znf_NHR/GATA"/>
</dbReference>
<keyword evidence="22" id="KW-1185">Reference proteome</keyword>
<dbReference type="Proteomes" id="UP000289886">
    <property type="component" value="Unassembled WGS sequence"/>
</dbReference>
<evidence type="ECO:0000256" key="4">
    <source>
        <dbReference type="ARBA" id="ARBA00016946"/>
    </source>
</evidence>
<evidence type="ECO:0000256" key="6">
    <source>
        <dbReference type="ARBA" id="ARBA00022665"/>
    </source>
</evidence>
<keyword evidence="8" id="KW-0863">Zinc-finger</keyword>
<dbReference type="InterPro" id="IPR001723">
    <property type="entry name" value="Nuclear_hrmn_rcpt"/>
</dbReference>
<evidence type="ECO:0000256" key="10">
    <source>
        <dbReference type="ARBA" id="ARBA00023015"/>
    </source>
</evidence>
<name>A0A444UUP6_ACIRT</name>
<evidence type="ECO:0000256" key="15">
    <source>
        <dbReference type="ARBA" id="ARBA00023242"/>
    </source>
</evidence>
<evidence type="ECO:0000256" key="2">
    <source>
        <dbReference type="ARBA" id="ARBA00004496"/>
    </source>
</evidence>
<feature type="domain" description="NR LBD" evidence="20">
    <location>
        <begin position="591"/>
        <end position="820"/>
    </location>
</feature>
<dbReference type="InterPro" id="IPR001628">
    <property type="entry name" value="Znf_hrmn_rcpt"/>
</dbReference>
<keyword evidence="12" id="KW-0238">DNA-binding</keyword>
<dbReference type="InterPro" id="IPR035500">
    <property type="entry name" value="NHR-like_dom_sf"/>
</dbReference>
<evidence type="ECO:0000256" key="18">
    <source>
        <dbReference type="SAM" id="MobiDB-lite"/>
    </source>
</evidence>
<evidence type="ECO:0000313" key="21">
    <source>
        <dbReference type="EMBL" id="RXM91892.1"/>
    </source>
</evidence>
<keyword evidence="15" id="KW-0539">Nucleus</keyword>
<dbReference type="InterPro" id="IPR050200">
    <property type="entry name" value="Nuclear_hormone_rcpt_NR3"/>
</dbReference>
<keyword evidence="10" id="KW-0805">Transcription regulation</keyword>
<dbReference type="CDD" id="cd07173">
    <property type="entry name" value="NR_DBD_AR"/>
    <property type="match status" value="1"/>
</dbReference>
<dbReference type="InterPro" id="IPR001103">
    <property type="entry name" value="Andrgn_rcpt"/>
</dbReference>
<evidence type="ECO:0000256" key="1">
    <source>
        <dbReference type="ARBA" id="ARBA00004123"/>
    </source>
</evidence>
<keyword evidence="14 21" id="KW-0675">Receptor</keyword>
<evidence type="ECO:0000256" key="3">
    <source>
        <dbReference type="ARBA" id="ARBA00005413"/>
    </source>
</evidence>
<dbReference type="GO" id="GO:0004879">
    <property type="term" value="F:nuclear receptor activity"/>
    <property type="evidence" value="ECO:0007669"/>
    <property type="project" value="InterPro"/>
</dbReference>
<dbReference type="GO" id="GO:0005737">
    <property type="term" value="C:cytoplasm"/>
    <property type="evidence" value="ECO:0007669"/>
    <property type="project" value="UniProtKB-SubCell"/>
</dbReference>
<evidence type="ECO:0000256" key="9">
    <source>
        <dbReference type="ARBA" id="ARBA00022833"/>
    </source>
</evidence>
<dbReference type="PROSITE" id="PS00031">
    <property type="entry name" value="NUCLEAR_REC_DBD_1"/>
    <property type="match status" value="1"/>
</dbReference>
<dbReference type="GO" id="GO:0005496">
    <property type="term" value="F:steroid binding"/>
    <property type="evidence" value="ECO:0007669"/>
    <property type="project" value="UniProtKB-KW"/>
</dbReference>
<dbReference type="SUPFAM" id="SSF57716">
    <property type="entry name" value="Glucocorticoid receptor-like (DNA-binding domain)"/>
    <property type="match status" value="1"/>
</dbReference>
<feature type="domain" description="Nuclear receptor" evidence="19">
    <location>
        <begin position="481"/>
        <end position="556"/>
    </location>
</feature>
<dbReference type="GO" id="GO:0008270">
    <property type="term" value="F:zinc ion binding"/>
    <property type="evidence" value="ECO:0007669"/>
    <property type="project" value="UniProtKB-KW"/>
</dbReference>
<dbReference type="PRINTS" id="PR00047">
    <property type="entry name" value="STROIDFINGER"/>
</dbReference>
<dbReference type="SUPFAM" id="SSF48508">
    <property type="entry name" value="Nuclear receptor ligand-binding domain"/>
    <property type="match status" value="1"/>
</dbReference>
<dbReference type="GO" id="GO:0043565">
    <property type="term" value="F:sequence-specific DNA binding"/>
    <property type="evidence" value="ECO:0007669"/>
    <property type="project" value="InterPro"/>
</dbReference>
<accession>A0A444UUP6</accession>